<feature type="compositionally biased region" description="Pro residues" evidence="1">
    <location>
        <begin position="773"/>
        <end position="787"/>
    </location>
</feature>
<reference evidence="2 3" key="1">
    <citation type="submission" date="2023-07" db="EMBL/GenBank/DDBJ databases">
        <title>Genomic Encyclopedia of Type Strains, Phase IV (KMG-IV): sequencing the most valuable type-strain genomes for metagenomic binning, comparative biology and taxonomic classification.</title>
        <authorList>
            <person name="Goeker M."/>
        </authorList>
    </citation>
    <scope>NUCLEOTIDE SEQUENCE [LARGE SCALE GENOMIC DNA]</scope>
    <source>
        <strain evidence="2 3">DSM 1112</strain>
    </source>
</reference>
<feature type="compositionally biased region" description="Low complexity" evidence="1">
    <location>
        <begin position="788"/>
        <end position="797"/>
    </location>
</feature>
<dbReference type="EMBL" id="JAUSVF010000002">
    <property type="protein sequence ID" value="MDQ0322161.1"/>
    <property type="molecule type" value="Genomic_DNA"/>
</dbReference>
<name>A0ABU0BWY6_9HYPH</name>
<dbReference type="RefSeq" id="WP_307233719.1">
    <property type="nucleotide sequence ID" value="NZ_JAUSVF010000002.1"/>
</dbReference>
<sequence>MADPPVPQAPTPTNAPPQPAPPAPAPAAPATDSGIPASQFGLLENGDFFARLGPLGFRIPAADLSAKGIDFSDRPQPIPGLRVQKITYRDKKVSLTAALAIPSVADGGFEIKIDTDGKATFKGEVERVIAVPALGNPKLKASLAEDGSIGGSATVTGANLLPKSLKSAEAKGSGSITVANGRMTGGGTIDLAYAKLGAATVNFKFAEGGVFTADGSVRLTPPFLNEVTGQLAVDENRNLSATVTADITSQTSPLPALKLSAGSITVSYMNGQPGVTLANFGAEYQGLGSISIATATLDKANKIAGEGTFDLTVPMLEKASGTVSLRNGNVSGSLTITADKFPKGFPVKKGTITATLSEQGKIAFAGNVGVDFGPAGSGQLQAAYSEAGLLTIGAEADLKVPGLQPVHVILVYKEGQIEGEIGVPVNSELLPGLTGNVMVRYKEGLWSGETTLNYSADDGKLSGTVTVTVAQTPEGTLQLGGSGSVTAQIMPRLSGTLTATILPEGGVDVSGAIVVTEPLELFPEKRMDKELFKYSQNIPLWAILVAIIRVRAGIRAGIGPGVFRNIKVEGSYTIGAGEADPSFTISGEMFIPAFIEGYVAFGAGLGLDVVLGSLTGGIEGVATAGLYGAISVIPELSYEGGDWGIEGTATLAAGARLKLGLNAWAEIEALWVTIWEEEWKLAEYVMPIGPDLALQAHMAYKFGQPTPPEIDFKTSDIDTESLITEAMPKDGPAGSGAREALENKAEWKGALKEQKKAAVPPETAAQAKKAEAPPAPPAKPGKKPGPPAAGAKAAGEGSNKDPGAAATPGNQPARSAAVDDAANRDTSVNGSVPESAIPNAKTPRYPGPITLAMLDEPPAPMPRTKAQEQEDVDAAKKAVDLASGVASDSDALDNYFPRIKARFGLASLGYEGNFQTGFEVVGQINPSFKITEVETLTGTGIPGDLQKGHITSVQMEGAKLGGDQVGIRMTAMPLGPDHPAGSGPSGQDSLMAMLPTDPNVYGDADTRYIRGHLLNDNLGGPGTPNNLFPITAHANSVHHAVIESSVKKWVNDKKYWVSYSISISGDNSLKQAKAGLSYINSTLTAKASVLDTKLKPVSGLTREVTIDSNYKKPATSDITTDIDEKKLDQQKARDIDKNVAVQLSDRHTDTVTFPAHIEQAIAKSYALGNTREKIKGAMMGYVGFGEARAELVMKIYVAVCRRSDKTVTNIDFDGAGAKRDPNAAEKASLTYVANAWGSNISDDLDKKL</sequence>
<dbReference type="Proteomes" id="UP001230207">
    <property type="component" value="Unassembled WGS sequence"/>
</dbReference>
<accession>A0ABU0BWY6</accession>
<evidence type="ECO:0000313" key="3">
    <source>
        <dbReference type="Proteomes" id="UP001230207"/>
    </source>
</evidence>
<evidence type="ECO:0000256" key="1">
    <source>
        <dbReference type="SAM" id="MobiDB-lite"/>
    </source>
</evidence>
<feature type="region of interest" description="Disordered" evidence="1">
    <location>
        <begin position="749"/>
        <end position="845"/>
    </location>
</feature>
<dbReference type="Gene3D" id="3.40.570.10">
    <property type="entry name" value="Extracellular Endonuclease, subunit A"/>
    <property type="match status" value="1"/>
</dbReference>
<proteinExistence type="predicted"/>
<protein>
    <submittedName>
        <fullName evidence="2">Uncharacterized protein</fullName>
    </submittedName>
</protein>
<feature type="compositionally biased region" description="Pro residues" evidence="1">
    <location>
        <begin position="1"/>
        <end position="27"/>
    </location>
</feature>
<dbReference type="InterPro" id="IPR044929">
    <property type="entry name" value="DNA/RNA_non-sp_Endonuclease_sf"/>
</dbReference>
<organism evidence="2 3">
    <name type="scientific">Pararhizobium capsulatum DSM 1112</name>
    <dbReference type="NCBI Taxonomy" id="1121113"/>
    <lineage>
        <taxon>Bacteria</taxon>
        <taxon>Pseudomonadati</taxon>
        <taxon>Pseudomonadota</taxon>
        <taxon>Alphaproteobacteria</taxon>
        <taxon>Hyphomicrobiales</taxon>
        <taxon>Rhizobiaceae</taxon>
        <taxon>Rhizobium/Agrobacterium group</taxon>
        <taxon>Pararhizobium</taxon>
    </lineage>
</organism>
<keyword evidence="3" id="KW-1185">Reference proteome</keyword>
<dbReference type="PANTHER" id="PTHR48125">
    <property type="entry name" value="LP07818P1"/>
    <property type="match status" value="1"/>
</dbReference>
<gene>
    <name evidence="2" type="ORF">QO002_004367</name>
</gene>
<evidence type="ECO:0000313" key="2">
    <source>
        <dbReference type="EMBL" id="MDQ0322161.1"/>
    </source>
</evidence>
<comment type="caution">
    <text evidence="2">The sequence shown here is derived from an EMBL/GenBank/DDBJ whole genome shotgun (WGS) entry which is preliminary data.</text>
</comment>
<dbReference type="PANTHER" id="PTHR48125:SF12">
    <property type="entry name" value="AT HOOK TRANSCRIPTION FACTOR FAMILY-RELATED"/>
    <property type="match status" value="1"/>
</dbReference>
<feature type="region of interest" description="Disordered" evidence="1">
    <location>
        <begin position="1"/>
        <end position="36"/>
    </location>
</feature>